<reference evidence="3" key="1">
    <citation type="journal article" date="2015" name="BMC Genomics">
        <title>Genomic and transcriptomic analysis of the endophytic fungus Pestalotiopsis fici reveals its lifestyle and high potential for synthesis of natural products.</title>
        <authorList>
            <person name="Wang X."/>
            <person name="Zhang X."/>
            <person name="Liu L."/>
            <person name="Xiang M."/>
            <person name="Wang W."/>
            <person name="Sun X."/>
            <person name="Che Y."/>
            <person name="Guo L."/>
            <person name="Liu G."/>
            <person name="Guo L."/>
            <person name="Wang C."/>
            <person name="Yin W.B."/>
            <person name="Stadler M."/>
            <person name="Zhang X."/>
            <person name="Liu X."/>
        </authorList>
    </citation>
    <scope>NUCLEOTIDE SEQUENCE [LARGE SCALE GENOMIC DNA]</scope>
    <source>
        <strain evidence="3">W106-1 / CGMCC3.15140</strain>
    </source>
</reference>
<dbReference type="AlphaFoldDB" id="W3XG60"/>
<feature type="region of interest" description="Disordered" evidence="1">
    <location>
        <begin position="80"/>
        <end position="104"/>
    </location>
</feature>
<keyword evidence="3" id="KW-1185">Reference proteome</keyword>
<dbReference type="GeneID" id="19267445"/>
<dbReference type="KEGG" id="pfy:PFICI_02432"/>
<gene>
    <name evidence="2" type="ORF">PFICI_02432</name>
</gene>
<dbReference type="InParanoid" id="W3XG60"/>
<dbReference type="Proteomes" id="UP000030651">
    <property type="component" value="Unassembled WGS sequence"/>
</dbReference>
<evidence type="ECO:0000256" key="1">
    <source>
        <dbReference type="SAM" id="MobiDB-lite"/>
    </source>
</evidence>
<evidence type="ECO:0000313" key="3">
    <source>
        <dbReference type="Proteomes" id="UP000030651"/>
    </source>
</evidence>
<protein>
    <submittedName>
        <fullName evidence="2">Uncharacterized protein</fullName>
    </submittedName>
</protein>
<dbReference type="HOGENOM" id="CLU_2251001_0_0_1"/>
<dbReference type="EMBL" id="KI912110">
    <property type="protein sequence ID" value="ETS84407.1"/>
    <property type="molecule type" value="Genomic_DNA"/>
</dbReference>
<name>W3XG60_PESFW</name>
<dbReference type="RefSeq" id="XP_007829204.1">
    <property type="nucleotide sequence ID" value="XM_007831013.1"/>
</dbReference>
<proteinExistence type="predicted"/>
<evidence type="ECO:0000313" key="2">
    <source>
        <dbReference type="EMBL" id="ETS84407.1"/>
    </source>
</evidence>
<sequence>MCRQQVLQDFCTYAEHDGEDRWLGVARPGKITKCSAARRTGTCAAGVQDNSIRTKVEARCRPCEQLELQRQEQFTYQENYYNPMPDYDDIDDDPNYTYSNQQQQ</sequence>
<organism evidence="2 3">
    <name type="scientific">Pestalotiopsis fici (strain W106-1 / CGMCC3.15140)</name>
    <dbReference type="NCBI Taxonomy" id="1229662"/>
    <lineage>
        <taxon>Eukaryota</taxon>
        <taxon>Fungi</taxon>
        <taxon>Dikarya</taxon>
        <taxon>Ascomycota</taxon>
        <taxon>Pezizomycotina</taxon>
        <taxon>Sordariomycetes</taxon>
        <taxon>Xylariomycetidae</taxon>
        <taxon>Amphisphaeriales</taxon>
        <taxon>Sporocadaceae</taxon>
        <taxon>Pestalotiopsis</taxon>
    </lineage>
</organism>
<accession>W3XG60</accession>